<evidence type="ECO:0000256" key="7">
    <source>
        <dbReference type="ARBA" id="ARBA00023237"/>
    </source>
</evidence>
<evidence type="ECO:0000256" key="9">
    <source>
        <dbReference type="ARBA" id="ARBA00057459"/>
    </source>
</evidence>
<proteinExistence type="inferred from homology"/>
<dbReference type="InterPro" id="IPR006665">
    <property type="entry name" value="OmpA-like"/>
</dbReference>
<name>A0A9D1J7N5_9BACT</name>
<dbReference type="GO" id="GO:0009279">
    <property type="term" value="C:cell outer membrane"/>
    <property type="evidence" value="ECO:0007669"/>
    <property type="project" value="UniProtKB-SubCell"/>
</dbReference>
<keyword evidence="10" id="KW-0472">Membrane</keyword>
<evidence type="ECO:0000313" key="12">
    <source>
        <dbReference type="EMBL" id="HIR63354.1"/>
    </source>
</evidence>
<evidence type="ECO:0000256" key="1">
    <source>
        <dbReference type="ARBA" id="ARBA00004571"/>
    </source>
</evidence>
<dbReference type="EMBL" id="DVHI01000094">
    <property type="protein sequence ID" value="HIR63354.1"/>
    <property type="molecule type" value="Genomic_DNA"/>
</dbReference>
<comment type="subcellular location">
    <subcellularLocation>
        <location evidence="1">Cell outer membrane</location>
        <topology evidence="1">Multi-pass membrane protein</topology>
    </subcellularLocation>
</comment>
<accession>A0A9D1J7N5</accession>
<evidence type="ECO:0000256" key="4">
    <source>
        <dbReference type="ARBA" id="ARBA00022692"/>
    </source>
</evidence>
<keyword evidence="4" id="KW-0812">Transmembrane</keyword>
<feature type="domain" description="OmpA-like" evidence="11">
    <location>
        <begin position="45"/>
        <end position="156"/>
    </location>
</feature>
<evidence type="ECO:0000313" key="13">
    <source>
        <dbReference type="Proteomes" id="UP000886744"/>
    </source>
</evidence>
<evidence type="ECO:0000256" key="2">
    <source>
        <dbReference type="ARBA" id="ARBA00009961"/>
    </source>
</evidence>
<dbReference type="PANTHER" id="PTHR30329">
    <property type="entry name" value="STATOR ELEMENT OF FLAGELLAR MOTOR COMPLEX"/>
    <property type="match status" value="1"/>
</dbReference>
<comment type="similarity">
    <text evidence="2">Belongs to the outer membrane OOP (TC 1.B.6) superfamily.</text>
</comment>
<keyword evidence="7" id="KW-0998">Cell outer membrane</keyword>
<comment type="function">
    <text evidence="9">May have porin activity and function in peptidoglycan binding.</text>
</comment>
<sequence>MAGFTIKFGKGYKKTEPVYYEPEPVVTPEPVVEKKPEPVVEKKPEPVVVEPIKRDVFFELNSSVIRASEMGKIDEFVKFLNENPNAKVEICGYADVKTGNENINMRLSQKRADAAAEALKAKGIAADRIKVEYKGDTEQPYSVNEQNRVAICVTQL</sequence>
<dbReference type="SUPFAM" id="SSF103088">
    <property type="entry name" value="OmpA-like"/>
    <property type="match status" value="1"/>
</dbReference>
<dbReference type="Pfam" id="PF00691">
    <property type="entry name" value="OmpA"/>
    <property type="match status" value="1"/>
</dbReference>
<dbReference type="PANTHER" id="PTHR30329:SF21">
    <property type="entry name" value="LIPOPROTEIN YIAD-RELATED"/>
    <property type="match status" value="1"/>
</dbReference>
<dbReference type="AlphaFoldDB" id="A0A9D1J7N5"/>
<dbReference type="Proteomes" id="UP000886744">
    <property type="component" value="Unassembled WGS sequence"/>
</dbReference>
<evidence type="ECO:0000256" key="10">
    <source>
        <dbReference type="PROSITE-ProRule" id="PRU00473"/>
    </source>
</evidence>
<dbReference type="InterPro" id="IPR036737">
    <property type="entry name" value="OmpA-like_sf"/>
</dbReference>
<dbReference type="Gene3D" id="3.30.1330.60">
    <property type="entry name" value="OmpA-like domain"/>
    <property type="match status" value="1"/>
</dbReference>
<dbReference type="InterPro" id="IPR050330">
    <property type="entry name" value="Bact_OuterMem_StrucFunc"/>
</dbReference>
<dbReference type="FunFam" id="3.30.1330.60:FF:000006">
    <property type="entry name" value="Outer membrane protein OmpA"/>
    <property type="match status" value="1"/>
</dbReference>
<reference evidence="12" key="1">
    <citation type="submission" date="2020-10" db="EMBL/GenBank/DDBJ databases">
        <authorList>
            <person name="Gilroy R."/>
        </authorList>
    </citation>
    <scope>NUCLEOTIDE SEQUENCE</scope>
    <source>
        <strain evidence="12">ChiHjej13B12-12457</strain>
    </source>
</reference>
<reference evidence="12" key="2">
    <citation type="journal article" date="2021" name="PeerJ">
        <title>Extensive microbial diversity within the chicken gut microbiome revealed by metagenomics and culture.</title>
        <authorList>
            <person name="Gilroy R."/>
            <person name="Ravi A."/>
            <person name="Getino M."/>
            <person name="Pursley I."/>
            <person name="Horton D.L."/>
            <person name="Alikhan N.F."/>
            <person name="Baker D."/>
            <person name="Gharbi K."/>
            <person name="Hall N."/>
            <person name="Watson M."/>
            <person name="Adriaenssens E.M."/>
            <person name="Foster-Nyarko E."/>
            <person name="Jarju S."/>
            <person name="Secka A."/>
            <person name="Antonio M."/>
            <person name="Oren A."/>
            <person name="Chaudhuri R.R."/>
            <person name="La Ragione R."/>
            <person name="Hildebrand F."/>
            <person name="Pallen M.J."/>
        </authorList>
    </citation>
    <scope>NUCLEOTIDE SEQUENCE</scope>
    <source>
        <strain evidence="12">ChiHjej13B12-12457</strain>
    </source>
</reference>
<comment type="caution">
    <text evidence="12">The sequence shown here is derived from an EMBL/GenBank/DDBJ whole genome shotgun (WGS) entry which is preliminary data.</text>
</comment>
<keyword evidence="3" id="KW-1134">Transmembrane beta strand</keyword>
<keyword evidence="5" id="KW-0732">Signal</keyword>
<protein>
    <submittedName>
        <fullName evidence="12">OmpA family protein</fullName>
    </submittedName>
</protein>
<gene>
    <name evidence="12" type="ORF">IAC94_07540</name>
</gene>
<evidence type="ECO:0000256" key="8">
    <source>
        <dbReference type="ARBA" id="ARBA00023283"/>
    </source>
</evidence>
<dbReference type="GO" id="GO:0030247">
    <property type="term" value="F:polysaccharide binding"/>
    <property type="evidence" value="ECO:0007669"/>
    <property type="project" value="UniProtKB-ARBA"/>
</dbReference>
<evidence type="ECO:0000259" key="11">
    <source>
        <dbReference type="PROSITE" id="PS51123"/>
    </source>
</evidence>
<evidence type="ECO:0000256" key="3">
    <source>
        <dbReference type="ARBA" id="ARBA00022452"/>
    </source>
</evidence>
<keyword evidence="8" id="KW-0873">Pyrrolidone carboxylic acid</keyword>
<evidence type="ECO:0000256" key="6">
    <source>
        <dbReference type="ARBA" id="ARBA00023157"/>
    </source>
</evidence>
<keyword evidence="6" id="KW-1015">Disulfide bond</keyword>
<evidence type="ECO:0000256" key="5">
    <source>
        <dbReference type="ARBA" id="ARBA00022729"/>
    </source>
</evidence>
<organism evidence="12 13">
    <name type="scientific">Candidatus Coprenecus avistercoris</name>
    <dbReference type="NCBI Taxonomy" id="2840730"/>
    <lineage>
        <taxon>Bacteria</taxon>
        <taxon>Pseudomonadati</taxon>
        <taxon>Bacteroidota</taxon>
        <taxon>Bacteroidia</taxon>
        <taxon>Bacteroidales</taxon>
        <taxon>Rikenellaceae</taxon>
        <taxon>Rikenellaceae incertae sedis</taxon>
        <taxon>Candidatus Coprenecus</taxon>
    </lineage>
</organism>
<dbReference type="PROSITE" id="PS51123">
    <property type="entry name" value="OMPA_2"/>
    <property type="match status" value="1"/>
</dbReference>
<dbReference type="GO" id="GO:0015288">
    <property type="term" value="F:porin activity"/>
    <property type="evidence" value="ECO:0007669"/>
    <property type="project" value="UniProtKB-ARBA"/>
</dbReference>
<dbReference type="CDD" id="cd07185">
    <property type="entry name" value="OmpA_C-like"/>
    <property type="match status" value="1"/>
</dbReference>